<evidence type="ECO:0000256" key="4">
    <source>
        <dbReference type="ARBA" id="ARBA00022801"/>
    </source>
</evidence>
<dbReference type="KEGG" id="ark:D6B99_14370"/>
<dbReference type="PANTHER" id="PTHR30237">
    <property type="entry name" value="MURAMOYLTETRAPEPTIDE CARBOXYPEPTIDASE"/>
    <property type="match status" value="1"/>
</dbReference>
<keyword evidence="2 9" id="KW-0121">Carboxypeptidase</keyword>
<dbReference type="Gene3D" id="3.40.50.10740">
    <property type="entry name" value="Class I glutamine amidotransferase-like"/>
    <property type="match status" value="1"/>
</dbReference>
<feature type="active site" description="Charge relay system" evidence="6">
    <location>
        <position position="203"/>
    </location>
</feature>
<dbReference type="GO" id="GO:0006508">
    <property type="term" value="P:proteolysis"/>
    <property type="evidence" value="ECO:0007669"/>
    <property type="project" value="UniProtKB-KW"/>
</dbReference>
<dbReference type="Gene3D" id="3.50.30.60">
    <property type="entry name" value="LD-carboxypeptidase A C-terminal domain-like"/>
    <property type="match status" value="1"/>
</dbReference>
<reference evidence="9 10" key="1">
    <citation type="submission" date="2018-09" db="EMBL/GenBank/DDBJ databases">
        <title>Arachidicoccus sp. nov., a bacterium isolated from soil.</title>
        <authorList>
            <person name="Weon H.-Y."/>
            <person name="Kwon S.-W."/>
            <person name="Lee S.A."/>
        </authorList>
    </citation>
    <scope>NUCLEOTIDE SEQUENCE [LARGE SCALE GENOMIC DNA]</scope>
    <source>
        <strain evidence="9 10">KIS59-12</strain>
    </source>
</reference>
<dbReference type="GO" id="GO:0008236">
    <property type="term" value="F:serine-type peptidase activity"/>
    <property type="evidence" value="ECO:0007669"/>
    <property type="project" value="UniProtKB-KW"/>
</dbReference>
<dbReference type="EMBL" id="CP032489">
    <property type="protein sequence ID" value="AYD48683.1"/>
    <property type="molecule type" value="Genomic_DNA"/>
</dbReference>
<dbReference type="AlphaFoldDB" id="A0A386HSB0"/>
<keyword evidence="5" id="KW-0720">Serine protease</keyword>
<sequence>MIIPKQLIENDTIGIVCPSGFMPMEKLRTCIQTLQQWGFQVKIGKTLGHQSNYFSGNDEERLSDLQAMIDDKNVKAILCGRGGYGLSRIIDKINFKPLIKNPKWIIGYSDVTLLHCHLNRKIKIASLHSPMAGAFNEGVDNIYIQSLKRILTGKNSIYKIASHPLNRFGECSGELIGGNLAMLAHAVGSVSEPKTNNKILFIEDVGEYLYTIDRMLHQLKRSGWFDNLKGLLIGSFTELKDTTIPFGKTIDKIIQELVADYNFPIAYNFPVGHQKENYALKCGVSYHLQVKENLVTFKEIK</sequence>
<name>A0A386HSB0_9BACT</name>
<evidence type="ECO:0000256" key="6">
    <source>
        <dbReference type="PIRSR" id="PIRSR028757-1"/>
    </source>
</evidence>
<protein>
    <submittedName>
        <fullName evidence="9">LD-carboxypeptidase</fullName>
    </submittedName>
</protein>
<evidence type="ECO:0000256" key="5">
    <source>
        <dbReference type="ARBA" id="ARBA00022825"/>
    </source>
</evidence>
<feature type="active site" description="Nucleophile" evidence="6">
    <location>
        <position position="109"/>
    </location>
</feature>
<evidence type="ECO:0000313" key="9">
    <source>
        <dbReference type="EMBL" id="AYD48683.1"/>
    </source>
</evidence>
<dbReference type="RefSeq" id="WP_119989671.1">
    <property type="nucleotide sequence ID" value="NZ_CP032489.1"/>
</dbReference>
<keyword evidence="4" id="KW-0378">Hydrolase</keyword>
<dbReference type="PIRSF" id="PIRSF028757">
    <property type="entry name" value="LD-carboxypeptidase"/>
    <property type="match status" value="1"/>
</dbReference>
<dbReference type="InterPro" id="IPR027478">
    <property type="entry name" value="LdcA_N"/>
</dbReference>
<feature type="active site" description="Charge relay system" evidence="6">
    <location>
        <position position="273"/>
    </location>
</feature>
<evidence type="ECO:0000313" key="10">
    <source>
        <dbReference type="Proteomes" id="UP000266118"/>
    </source>
</evidence>
<evidence type="ECO:0000259" key="8">
    <source>
        <dbReference type="Pfam" id="PF17676"/>
    </source>
</evidence>
<dbReference type="CDD" id="cd07025">
    <property type="entry name" value="Peptidase_S66"/>
    <property type="match status" value="1"/>
</dbReference>
<dbReference type="InterPro" id="IPR029062">
    <property type="entry name" value="Class_I_gatase-like"/>
</dbReference>
<accession>A0A386HSB0</accession>
<keyword evidence="3" id="KW-0645">Protease</keyword>
<comment type="similarity">
    <text evidence="1">Belongs to the peptidase S66 family.</text>
</comment>
<evidence type="ECO:0000256" key="1">
    <source>
        <dbReference type="ARBA" id="ARBA00010233"/>
    </source>
</evidence>
<dbReference type="Proteomes" id="UP000266118">
    <property type="component" value="Chromosome"/>
</dbReference>
<feature type="domain" description="LD-carboxypeptidase N-terminal" evidence="7">
    <location>
        <begin position="13"/>
        <end position="128"/>
    </location>
</feature>
<feature type="domain" description="LD-carboxypeptidase C-terminal" evidence="8">
    <location>
        <begin position="172"/>
        <end position="287"/>
    </location>
</feature>
<dbReference type="Pfam" id="PF02016">
    <property type="entry name" value="Peptidase_S66"/>
    <property type="match status" value="1"/>
</dbReference>
<dbReference type="SUPFAM" id="SSF141986">
    <property type="entry name" value="LD-carboxypeptidase A C-terminal domain-like"/>
    <property type="match status" value="1"/>
</dbReference>
<evidence type="ECO:0000259" key="7">
    <source>
        <dbReference type="Pfam" id="PF02016"/>
    </source>
</evidence>
<dbReference type="InterPro" id="IPR040921">
    <property type="entry name" value="Peptidase_S66C"/>
</dbReference>
<evidence type="ECO:0000256" key="3">
    <source>
        <dbReference type="ARBA" id="ARBA00022670"/>
    </source>
</evidence>
<organism evidence="9 10">
    <name type="scientific">Arachidicoccus soli</name>
    <dbReference type="NCBI Taxonomy" id="2341117"/>
    <lineage>
        <taxon>Bacteria</taxon>
        <taxon>Pseudomonadati</taxon>
        <taxon>Bacteroidota</taxon>
        <taxon>Chitinophagia</taxon>
        <taxon>Chitinophagales</taxon>
        <taxon>Chitinophagaceae</taxon>
        <taxon>Arachidicoccus</taxon>
    </lineage>
</organism>
<dbReference type="InterPro" id="IPR003507">
    <property type="entry name" value="S66_fam"/>
</dbReference>
<dbReference type="OrthoDB" id="9807329at2"/>
<proteinExistence type="inferred from homology"/>
<dbReference type="PANTHER" id="PTHR30237:SF2">
    <property type="entry name" value="MUREIN TETRAPEPTIDE CARBOXYPEPTIDASE"/>
    <property type="match status" value="1"/>
</dbReference>
<gene>
    <name evidence="9" type="ORF">D6B99_14370</name>
</gene>
<dbReference type="InterPro" id="IPR027461">
    <property type="entry name" value="Carboxypeptidase_A_C_sf"/>
</dbReference>
<dbReference type="GO" id="GO:0004180">
    <property type="term" value="F:carboxypeptidase activity"/>
    <property type="evidence" value="ECO:0007669"/>
    <property type="project" value="UniProtKB-KW"/>
</dbReference>
<dbReference type="Pfam" id="PF17676">
    <property type="entry name" value="Peptidase_S66C"/>
    <property type="match status" value="1"/>
</dbReference>
<keyword evidence="10" id="KW-1185">Reference proteome</keyword>
<evidence type="ECO:0000256" key="2">
    <source>
        <dbReference type="ARBA" id="ARBA00022645"/>
    </source>
</evidence>
<dbReference type="SUPFAM" id="SSF52317">
    <property type="entry name" value="Class I glutamine amidotransferase-like"/>
    <property type="match status" value="1"/>
</dbReference>
<dbReference type="InterPro" id="IPR040449">
    <property type="entry name" value="Peptidase_S66_N"/>
</dbReference>